<reference evidence="8 9" key="1">
    <citation type="submission" date="2018-10" db="EMBL/GenBank/DDBJ databases">
        <title>Genomic Encyclopedia of Archaeal and Bacterial Type Strains, Phase II (KMG-II): from individual species to whole genera.</title>
        <authorList>
            <person name="Goeker M."/>
        </authorList>
    </citation>
    <scope>NUCLEOTIDE SEQUENCE [LARGE SCALE GENOMIC DNA]</scope>
    <source>
        <strain evidence="8 9">DSM 18602</strain>
    </source>
</reference>
<dbReference type="GO" id="GO:0016212">
    <property type="term" value="F:kynurenine-oxoglutarate transaminase activity"/>
    <property type="evidence" value="ECO:0007669"/>
    <property type="project" value="TreeGrafter"/>
</dbReference>
<evidence type="ECO:0000256" key="2">
    <source>
        <dbReference type="ARBA" id="ARBA00007441"/>
    </source>
</evidence>
<comment type="cofactor">
    <cofactor evidence="1">
        <name>pyridoxal 5'-phosphate</name>
        <dbReference type="ChEBI" id="CHEBI:597326"/>
    </cofactor>
</comment>
<evidence type="ECO:0000256" key="4">
    <source>
        <dbReference type="ARBA" id="ARBA00022679"/>
    </source>
</evidence>
<protein>
    <submittedName>
        <fullName evidence="8">Methionine aminotransferase</fullName>
    </submittedName>
</protein>
<evidence type="ECO:0000256" key="5">
    <source>
        <dbReference type="ARBA" id="ARBA00022898"/>
    </source>
</evidence>
<keyword evidence="4 8" id="KW-0808">Transferase</keyword>
<feature type="signal peptide" evidence="6">
    <location>
        <begin position="1"/>
        <end position="29"/>
    </location>
</feature>
<dbReference type="SUPFAM" id="SSF53383">
    <property type="entry name" value="PLP-dependent transferases"/>
    <property type="match status" value="1"/>
</dbReference>
<dbReference type="PANTHER" id="PTHR43807">
    <property type="entry name" value="FI04487P"/>
    <property type="match status" value="1"/>
</dbReference>
<dbReference type="AlphaFoldDB" id="A0A495J2K1"/>
<sequence>MVIFTSMIRIASKLPQVGTTIFTTMSALAAEVGAINLSQGFPDYDCPPQLVELIYKAMKDGYNQYAPMPGLMSLREQIAIKIEKLYSVNYNPDTEVTVTAGATQAIFTAIAAIIHPNDEVIVFEPAYDSYAPAIKVMGGIVKSLELAPPDYRIPWDMVRKLLTARTKMIILNSPHNPTATILQKSDIDELTIIVKDQDIVILSDEVYEHLIFDGQTHHSMVKYEELRKRSFIVSSFGKLFHSTGWKIGYCVAPEQLMREFRKVHQFLVFSVNSPTQHAIAEYLKDENTYNGLAGFFQQKRDHFRNAMAQTRFELLPCAGSYFQSVRYDRISDEKDVDIALRITREFGVASIPTSGFYTRNTDHRVLRFCFAKRQETLDNAVNKLMKI</sequence>
<dbReference type="Gene3D" id="3.90.1150.10">
    <property type="entry name" value="Aspartate Aminotransferase, domain 1"/>
    <property type="match status" value="1"/>
</dbReference>
<dbReference type="EMBL" id="RBKU01000001">
    <property type="protein sequence ID" value="RKR83167.1"/>
    <property type="molecule type" value="Genomic_DNA"/>
</dbReference>
<comment type="caution">
    <text evidence="8">The sequence shown here is derived from an EMBL/GenBank/DDBJ whole genome shotgun (WGS) entry which is preliminary data.</text>
</comment>
<feature type="chain" id="PRO_5019811209" evidence="6">
    <location>
        <begin position="30"/>
        <end position="387"/>
    </location>
</feature>
<dbReference type="InterPro" id="IPR015424">
    <property type="entry name" value="PyrdxlP-dep_Trfase"/>
</dbReference>
<evidence type="ECO:0000313" key="9">
    <source>
        <dbReference type="Proteomes" id="UP000268007"/>
    </source>
</evidence>
<organism evidence="8 9">
    <name type="scientific">Mucilaginibacter gracilis</name>
    <dbReference type="NCBI Taxonomy" id="423350"/>
    <lineage>
        <taxon>Bacteria</taxon>
        <taxon>Pseudomonadati</taxon>
        <taxon>Bacteroidota</taxon>
        <taxon>Sphingobacteriia</taxon>
        <taxon>Sphingobacteriales</taxon>
        <taxon>Sphingobacteriaceae</taxon>
        <taxon>Mucilaginibacter</taxon>
    </lineage>
</organism>
<dbReference type="GO" id="GO:0030170">
    <property type="term" value="F:pyridoxal phosphate binding"/>
    <property type="evidence" value="ECO:0007669"/>
    <property type="project" value="InterPro"/>
</dbReference>
<dbReference type="InterPro" id="IPR051326">
    <property type="entry name" value="Kynurenine-oxoglutarate_AT"/>
</dbReference>
<proteinExistence type="inferred from homology"/>
<comment type="similarity">
    <text evidence="2">Belongs to the class-I pyridoxal-phosphate-dependent aminotransferase family.</text>
</comment>
<accession>A0A495J2K1</accession>
<keyword evidence="5" id="KW-0663">Pyridoxal phosphate</keyword>
<dbReference type="NCBIfam" id="NF006569">
    <property type="entry name" value="PRK09082.1"/>
    <property type="match status" value="1"/>
</dbReference>
<dbReference type="CDD" id="cd00609">
    <property type="entry name" value="AAT_like"/>
    <property type="match status" value="1"/>
</dbReference>
<feature type="domain" description="Aminotransferase class I/classII large" evidence="7">
    <location>
        <begin position="35"/>
        <end position="384"/>
    </location>
</feature>
<dbReference type="FunFam" id="3.40.640.10:FF:000033">
    <property type="entry name" value="Aspartate aminotransferase"/>
    <property type="match status" value="1"/>
</dbReference>
<gene>
    <name evidence="8" type="ORF">BDD43_3369</name>
</gene>
<evidence type="ECO:0000256" key="3">
    <source>
        <dbReference type="ARBA" id="ARBA00022576"/>
    </source>
</evidence>
<evidence type="ECO:0000259" key="7">
    <source>
        <dbReference type="Pfam" id="PF00155"/>
    </source>
</evidence>
<dbReference type="NCBIfam" id="NF009079">
    <property type="entry name" value="PRK12414.1"/>
    <property type="match status" value="1"/>
</dbReference>
<evidence type="ECO:0000256" key="6">
    <source>
        <dbReference type="SAM" id="SignalP"/>
    </source>
</evidence>
<dbReference type="GO" id="GO:0005737">
    <property type="term" value="C:cytoplasm"/>
    <property type="evidence" value="ECO:0007669"/>
    <property type="project" value="TreeGrafter"/>
</dbReference>
<evidence type="ECO:0000313" key="8">
    <source>
        <dbReference type="EMBL" id="RKR83167.1"/>
    </source>
</evidence>
<dbReference type="Gene3D" id="3.40.640.10">
    <property type="entry name" value="Type I PLP-dependent aspartate aminotransferase-like (Major domain)"/>
    <property type="match status" value="1"/>
</dbReference>
<dbReference type="PANTHER" id="PTHR43807:SF20">
    <property type="entry name" value="FI04487P"/>
    <property type="match status" value="1"/>
</dbReference>
<evidence type="ECO:0000256" key="1">
    <source>
        <dbReference type="ARBA" id="ARBA00001933"/>
    </source>
</evidence>
<dbReference type="Pfam" id="PF00155">
    <property type="entry name" value="Aminotran_1_2"/>
    <property type="match status" value="1"/>
</dbReference>
<name>A0A495J2K1_9SPHI</name>
<keyword evidence="3 8" id="KW-0032">Aminotransferase</keyword>
<dbReference type="Proteomes" id="UP000268007">
    <property type="component" value="Unassembled WGS sequence"/>
</dbReference>
<dbReference type="InterPro" id="IPR015422">
    <property type="entry name" value="PyrdxlP-dep_Trfase_small"/>
</dbReference>
<keyword evidence="9" id="KW-1185">Reference proteome</keyword>
<keyword evidence="6" id="KW-0732">Signal</keyword>
<dbReference type="InterPro" id="IPR015421">
    <property type="entry name" value="PyrdxlP-dep_Trfase_major"/>
</dbReference>
<dbReference type="InterPro" id="IPR004839">
    <property type="entry name" value="Aminotransferase_I/II_large"/>
</dbReference>